<reference evidence="2" key="2">
    <citation type="journal article" date="2015" name="Data Brief">
        <title>Shoot transcriptome of the giant reed, Arundo donax.</title>
        <authorList>
            <person name="Barrero R.A."/>
            <person name="Guerrero F.D."/>
            <person name="Moolhuijzen P."/>
            <person name="Goolsby J.A."/>
            <person name="Tidwell J."/>
            <person name="Bellgard S.E."/>
            <person name="Bellgard M.I."/>
        </authorList>
    </citation>
    <scope>NUCLEOTIDE SEQUENCE</scope>
    <source>
        <tissue evidence="2">Shoot tissue taken approximately 20 cm above the soil surface</tissue>
    </source>
</reference>
<evidence type="ECO:0000256" key="1">
    <source>
        <dbReference type="SAM" id="MobiDB-lite"/>
    </source>
</evidence>
<sequence>MAPKNSLRARLLHPPTTQPLPSPIQFTGSCKAMGKEQAGAAAQEKKHMAA</sequence>
<reference evidence="2" key="1">
    <citation type="submission" date="2014-09" db="EMBL/GenBank/DDBJ databases">
        <authorList>
            <person name="Magalhaes I.L.F."/>
            <person name="Oliveira U."/>
            <person name="Santos F.R."/>
            <person name="Vidigal T.H.D.A."/>
            <person name="Brescovit A.D."/>
            <person name="Santos A.J."/>
        </authorList>
    </citation>
    <scope>NUCLEOTIDE SEQUENCE</scope>
    <source>
        <tissue evidence="2">Shoot tissue taken approximately 20 cm above the soil surface</tissue>
    </source>
</reference>
<dbReference type="PROSITE" id="PS51257">
    <property type="entry name" value="PROKAR_LIPOPROTEIN"/>
    <property type="match status" value="1"/>
</dbReference>
<dbReference type="AlphaFoldDB" id="A0A0A9C709"/>
<protein>
    <submittedName>
        <fullName evidence="2">Uncharacterized protein</fullName>
    </submittedName>
</protein>
<dbReference type="EMBL" id="GBRH01225826">
    <property type="protein sequence ID" value="JAD72069.1"/>
    <property type="molecule type" value="Transcribed_RNA"/>
</dbReference>
<organism evidence="2">
    <name type="scientific">Arundo donax</name>
    <name type="common">Giant reed</name>
    <name type="synonym">Donax arundinaceus</name>
    <dbReference type="NCBI Taxonomy" id="35708"/>
    <lineage>
        <taxon>Eukaryota</taxon>
        <taxon>Viridiplantae</taxon>
        <taxon>Streptophyta</taxon>
        <taxon>Embryophyta</taxon>
        <taxon>Tracheophyta</taxon>
        <taxon>Spermatophyta</taxon>
        <taxon>Magnoliopsida</taxon>
        <taxon>Liliopsida</taxon>
        <taxon>Poales</taxon>
        <taxon>Poaceae</taxon>
        <taxon>PACMAD clade</taxon>
        <taxon>Arundinoideae</taxon>
        <taxon>Arundineae</taxon>
        <taxon>Arundo</taxon>
    </lineage>
</organism>
<name>A0A0A9C709_ARUDO</name>
<proteinExistence type="predicted"/>
<feature type="region of interest" description="Disordered" evidence="1">
    <location>
        <begin position="1"/>
        <end position="24"/>
    </location>
</feature>
<accession>A0A0A9C709</accession>
<evidence type="ECO:0000313" key="2">
    <source>
        <dbReference type="EMBL" id="JAD72069.1"/>
    </source>
</evidence>